<reference evidence="1 2" key="1">
    <citation type="journal article" date="2020" name="Biotechnol. Biofuels">
        <title>New insights from the biogas microbiome by comprehensive genome-resolved metagenomics of nearly 1600 species originating from multiple anaerobic digesters.</title>
        <authorList>
            <person name="Campanaro S."/>
            <person name="Treu L."/>
            <person name="Rodriguez-R L.M."/>
            <person name="Kovalovszki A."/>
            <person name="Ziels R.M."/>
            <person name="Maus I."/>
            <person name="Zhu X."/>
            <person name="Kougias P.G."/>
            <person name="Basile A."/>
            <person name="Luo G."/>
            <person name="Schluter A."/>
            <person name="Konstantinidis K.T."/>
            <person name="Angelidaki I."/>
        </authorList>
    </citation>
    <scope>NUCLEOTIDE SEQUENCE [LARGE SCALE GENOMIC DNA]</scope>
    <source>
        <strain evidence="1">AS27yjCOA_65</strain>
    </source>
</reference>
<dbReference type="Proteomes" id="UP000524246">
    <property type="component" value="Unassembled WGS sequence"/>
</dbReference>
<evidence type="ECO:0000313" key="1">
    <source>
        <dbReference type="EMBL" id="NMC62660.1"/>
    </source>
</evidence>
<organism evidence="1 2">
    <name type="scientific">SAR324 cluster bacterium</name>
    <dbReference type="NCBI Taxonomy" id="2024889"/>
    <lineage>
        <taxon>Bacteria</taxon>
        <taxon>Deltaproteobacteria</taxon>
        <taxon>SAR324 cluster</taxon>
    </lineage>
</organism>
<comment type="caution">
    <text evidence="1">The sequence shown here is derived from an EMBL/GenBank/DDBJ whole genome shotgun (WGS) entry which is preliminary data.</text>
</comment>
<dbReference type="EMBL" id="JAAZON010000243">
    <property type="protein sequence ID" value="NMC62660.1"/>
    <property type="molecule type" value="Genomic_DNA"/>
</dbReference>
<protein>
    <submittedName>
        <fullName evidence="1">Transposase</fullName>
    </submittedName>
</protein>
<gene>
    <name evidence="1" type="ORF">GYA55_05760</name>
</gene>
<accession>A0A7X9FQY6</accession>
<dbReference type="AlphaFoldDB" id="A0A7X9FQY6"/>
<name>A0A7X9FQY6_9DELT</name>
<proteinExistence type="predicted"/>
<evidence type="ECO:0000313" key="2">
    <source>
        <dbReference type="Proteomes" id="UP000524246"/>
    </source>
</evidence>
<sequence length="77" mass="9203">MSASLSKQARLFQHYPPQKRNRTIQRETNFTLYWERNLIERPFNKLKQFITTATRYDKLKSTILTAVQFASIIILLN</sequence>